<sequence>MSATISHTRSDHVHHGAKNEDGSKFRNGIFIYAEAGVVFQGLVQSLERTFPDLKIRLSSKLNETEEFDENTGLVLIHAGFAFDLADSVERCKHRFPHASITLMIDENSTGIHEYNTLFDSKQVQGLLPFSLKLDIWLAVVWLLLNGGEYYPSTIVRSMEKTAPAKSQGGNGQAKSAAGPMKSLTIREHQILELLSEGLQNKIIADRLALSEHTVKVHVHNLIRKLRVHNRTQAAAIYRDSIDQEEARPPFRGYSAPLQHPQSTYVMSQAV</sequence>
<feature type="domain" description="HTH luxR-type" evidence="4">
    <location>
        <begin position="176"/>
        <end position="241"/>
    </location>
</feature>
<dbReference type="InterPro" id="IPR000792">
    <property type="entry name" value="Tscrpt_reg_LuxR_C"/>
</dbReference>
<reference evidence="5 6" key="1">
    <citation type="submission" date="2020-05" db="EMBL/GenBank/DDBJ databases">
        <authorList>
            <person name="Kim M.K."/>
        </authorList>
    </citation>
    <scope>NUCLEOTIDE SEQUENCE [LARGE SCALE GENOMIC DNA]</scope>
    <source>
        <strain evidence="5 6">BT25</strain>
    </source>
</reference>
<dbReference type="Proteomes" id="UP000550508">
    <property type="component" value="Unassembled WGS sequence"/>
</dbReference>
<dbReference type="Gene3D" id="1.10.10.10">
    <property type="entry name" value="Winged helix-like DNA-binding domain superfamily/Winged helix DNA-binding domain"/>
    <property type="match status" value="1"/>
</dbReference>
<dbReference type="SUPFAM" id="SSF46894">
    <property type="entry name" value="C-terminal effector domain of the bipartite response regulators"/>
    <property type="match status" value="1"/>
</dbReference>
<dbReference type="SMART" id="SM00421">
    <property type="entry name" value="HTH_LUXR"/>
    <property type="match status" value="1"/>
</dbReference>
<dbReference type="PROSITE" id="PS00622">
    <property type="entry name" value="HTH_LUXR_1"/>
    <property type="match status" value="1"/>
</dbReference>
<keyword evidence="3" id="KW-0804">Transcription</keyword>
<dbReference type="InterPro" id="IPR016032">
    <property type="entry name" value="Sig_transdc_resp-reg_C-effctor"/>
</dbReference>
<evidence type="ECO:0000256" key="1">
    <source>
        <dbReference type="ARBA" id="ARBA00023015"/>
    </source>
</evidence>
<protein>
    <submittedName>
        <fullName evidence="5">Response regulator transcription factor</fullName>
    </submittedName>
</protein>
<dbReference type="RefSeq" id="WP_113279806.1">
    <property type="nucleotide sequence ID" value="NZ_JABUMX010000001.1"/>
</dbReference>
<evidence type="ECO:0000256" key="2">
    <source>
        <dbReference type="ARBA" id="ARBA00023125"/>
    </source>
</evidence>
<keyword evidence="2" id="KW-0238">DNA-binding</keyword>
<dbReference type="PANTHER" id="PTHR44688">
    <property type="entry name" value="DNA-BINDING TRANSCRIPTIONAL ACTIVATOR DEVR_DOSR"/>
    <property type="match status" value="1"/>
</dbReference>
<dbReference type="Pfam" id="PF00196">
    <property type="entry name" value="GerE"/>
    <property type="match status" value="1"/>
</dbReference>
<organism evidence="5 6">
    <name type="scientific">Phyllobacterium pellucidum</name>
    <dbReference type="NCBI Taxonomy" id="2740464"/>
    <lineage>
        <taxon>Bacteria</taxon>
        <taxon>Pseudomonadati</taxon>
        <taxon>Pseudomonadota</taxon>
        <taxon>Alphaproteobacteria</taxon>
        <taxon>Hyphomicrobiales</taxon>
        <taxon>Phyllobacteriaceae</taxon>
        <taxon>Phyllobacterium</taxon>
    </lineage>
</organism>
<dbReference type="CDD" id="cd06170">
    <property type="entry name" value="LuxR_C_like"/>
    <property type="match status" value="1"/>
</dbReference>
<gene>
    <name evidence="5" type="ORF">HQ945_04810</name>
</gene>
<comment type="caution">
    <text evidence="5">The sequence shown here is derived from an EMBL/GenBank/DDBJ whole genome shotgun (WGS) entry which is preliminary data.</text>
</comment>
<name>A0A849VL20_9HYPH</name>
<proteinExistence type="predicted"/>
<evidence type="ECO:0000313" key="5">
    <source>
        <dbReference type="EMBL" id="NTS30568.1"/>
    </source>
</evidence>
<evidence type="ECO:0000259" key="4">
    <source>
        <dbReference type="PROSITE" id="PS50043"/>
    </source>
</evidence>
<dbReference type="GO" id="GO:0006355">
    <property type="term" value="P:regulation of DNA-templated transcription"/>
    <property type="evidence" value="ECO:0007669"/>
    <property type="project" value="InterPro"/>
</dbReference>
<keyword evidence="1" id="KW-0805">Transcription regulation</keyword>
<dbReference type="EMBL" id="JABUMX010000001">
    <property type="protein sequence ID" value="NTS30568.1"/>
    <property type="molecule type" value="Genomic_DNA"/>
</dbReference>
<evidence type="ECO:0000256" key="3">
    <source>
        <dbReference type="ARBA" id="ARBA00023163"/>
    </source>
</evidence>
<dbReference type="AlphaFoldDB" id="A0A849VL20"/>
<dbReference type="GO" id="GO:0003677">
    <property type="term" value="F:DNA binding"/>
    <property type="evidence" value="ECO:0007669"/>
    <property type="project" value="UniProtKB-KW"/>
</dbReference>
<evidence type="ECO:0000313" key="6">
    <source>
        <dbReference type="Proteomes" id="UP000550508"/>
    </source>
</evidence>
<dbReference type="PANTHER" id="PTHR44688:SF16">
    <property type="entry name" value="DNA-BINDING TRANSCRIPTIONAL ACTIVATOR DEVR_DOSR"/>
    <property type="match status" value="1"/>
</dbReference>
<dbReference type="PROSITE" id="PS50043">
    <property type="entry name" value="HTH_LUXR_2"/>
    <property type="match status" value="1"/>
</dbReference>
<dbReference type="InterPro" id="IPR036388">
    <property type="entry name" value="WH-like_DNA-bd_sf"/>
</dbReference>
<keyword evidence="6" id="KW-1185">Reference proteome</keyword>
<dbReference type="PRINTS" id="PR00038">
    <property type="entry name" value="HTHLUXR"/>
</dbReference>
<accession>A0A849VL20</accession>